<dbReference type="Proteomes" id="UP000824120">
    <property type="component" value="Chromosome 2"/>
</dbReference>
<evidence type="ECO:0000313" key="1">
    <source>
        <dbReference type="EMBL" id="KAG5625214.1"/>
    </source>
</evidence>
<sequence>MKINWAPDRNEPVLGWFDRVVDWYWMKRIKIIMMETRFRHVPLYTRIESGRTRMDRNGTG</sequence>
<proteinExistence type="predicted"/>
<dbReference type="AlphaFoldDB" id="A0A9J6AKP7"/>
<evidence type="ECO:0000313" key="2">
    <source>
        <dbReference type="Proteomes" id="UP000824120"/>
    </source>
</evidence>
<name>A0A9J6AKP7_SOLCO</name>
<dbReference type="EMBL" id="JACXVP010000002">
    <property type="protein sequence ID" value="KAG5625214.1"/>
    <property type="molecule type" value="Genomic_DNA"/>
</dbReference>
<comment type="caution">
    <text evidence="1">The sequence shown here is derived from an EMBL/GenBank/DDBJ whole genome shotgun (WGS) entry which is preliminary data.</text>
</comment>
<organism evidence="1 2">
    <name type="scientific">Solanum commersonii</name>
    <name type="common">Commerson's wild potato</name>
    <name type="synonym">Commerson's nightshade</name>
    <dbReference type="NCBI Taxonomy" id="4109"/>
    <lineage>
        <taxon>Eukaryota</taxon>
        <taxon>Viridiplantae</taxon>
        <taxon>Streptophyta</taxon>
        <taxon>Embryophyta</taxon>
        <taxon>Tracheophyta</taxon>
        <taxon>Spermatophyta</taxon>
        <taxon>Magnoliopsida</taxon>
        <taxon>eudicotyledons</taxon>
        <taxon>Gunneridae</taxon>
        <taxon>Pentapetalae</taxon>
        <taxon>asterids</taxon>
        <taxon>lamiids</taxon>
        <taxon>Solanales</taxon>
        <taxon>Solanaceae</taxon>
        <taxon>Solanoideae</taxon>
        <taxon>Solaneae</taxon>
        <taxon>Solanum</taxon>
    </lineage>
</organism>
<gene>
    <name evidence="1" type="ORF">H5410_010432</name>
</gene>
<protein>
    <submittedName>
        <fullName evidence="1">Uncharacterized protein</fullName>
    </submittedName>
</protein>
<keyword evidence="2" id="KW-1185">Reference proteome</keyword>
<accession>A0A9J6AKP7</accession>
<reference evidence="1 2" key="1">
    <citation type="submission" date="2020-09" db="EMBL/GenBank/DDBJ databases">
        <title>De no assembly of potato wild relative species, Solanum commersonii.</title>
        <authorList>
            <person name="Cho K."/>
        </authorList>
    </citation>
    <scope>NUCLEOTIDE SEQUENCE [LARGE SCALE GENOMIC DNA]</scope>
    <source>
        <strain evidence="1">LZ3.2</strain>
        <tissue evidence="1">Leaf</tissue>
    </source>
</reference>